<dbReference type="eggNOG" id="KOG2054">
    <property type="taxonomic scope" value="Eukaryota"/>
</dbReference>
<dbReference type="GO" id="GO:0006364">
    <property type="term" value="P:rRNA processing"/>
    <property type="evidence" value="ECO:0000318"/>
    <property type="project" value="GO_Central"/>
</dbReference>
<dbReference type="GO" id="GO:0006409">
    <property type="term" value="P:tRNA export from nucleus"/>
    <property type="evidence" value="ECO:0000318"/>
    <property type="project" value="GO_Central"/>
</dbReference>
<dbReference type="GO" id="GO:0003723">
    <property type="term" value="F:RNA binding"/>
    <property type="evidence" value="ECO:0007669"/>
    <property type="project" value="UniProtKB-KW"/>
</dbReference>
<evidence type="ECO:0000256" key="3">
    <source>
        <dbReference type="ARBA" id="ARBA00022884"/>
    </source>
</evidence>
<feature type="domain" description="Nrap protein" evidence="10">
    <location>
        <begin position="740"/>
        <end position="893"/>
    </location>
</feature>
<comment type="similarity">
    <text evidence="2 5">Belongs to the NRAP family.</text>
</comment>
<dbReference type="PANTHER" id="PTHR17972:SF0">
    <property type="entry name" value="NUCLEOLAR PROTEIN 6"/>
    <property type="match status" value="1"/>
</dbReference>
<feature type="domain" description="Nrap protein" evidence="8">
    <location>
        <begin position="383"/>
        <end position="537"/>
    </location>
</feature>
<keyword evidence="3 5" id="KW-0694">RNA-binding</keyword>
<evidence type="ECO:0008006" key="14">
    <source>
        <dbReference type="Google" id="ProtNLM"/>
    </source>
</evidence>
<evidence type="ECO:0000256" key="2">
    <source>
        <dbReference type="ARBA" id="ARBA00006674"/>
    </source>
</evidence>
<dbReference type="Pfam" id="PF17404">
    <property type="entry name" value="Nrap_D3"/>
    <property type="match status" value="1"/>
</dbReference>
<dbReference type="GO" id="GO:0034456">
    <property type="term" value="C:UTP-C complex"/>
    <property type="evidence" value="ECO:0000318"/>
    <property type="project" value="GO_Central"/>
</dbReference>
<protein>
    <recommendedName>
        <fullName evidence="14">Nucleolar protein 6</fullName>
    </recommendedName>
</protein>
<feature type="domain" description="Nrap protein" evidence="11">
    <location>
        <begin position="906"/>
        <end position="1043"/>
    </location>
</feature>
<dbReference type="SMR" id="A0A251NBY3"/>
<feature type="domain" description="Nrap protein" evidence="6">
    <location>
        <begin position="98"/>
        <end position="230"/>
    </location>
</feature>
<dbReference type="Pfam" id="PF17407">
    <property type="entry name" value="Nrap_D6"/>
    <property type="match status" value="1"/>
</dbReference>
<evidence type="ECO:0000256" key="1">
    <source>
        <dbReference type="ARBA" id="ARBA00004604"/>
    </source>
</evidence>
<comment type="subcellular location">
    <subcellularLocation>
        <location evidence="1 5">Nucleus</location>
        <location evidence="1 5">Nucleolus</location>
    </subcellularLocation>
</comment>
<proteinExistence type="inferred from homology"/>
<evidence type="ECO:0000259" key="10">
    <source>
        <dbReference type="Pfam" id="PF17406"/>
    </source>
</evidence>
<dbReference type="InterPro" id="IPR005554">
    <property type="entry name" value="NOL6/Upt22"/>
</dbReference>
<evidence type="ECO:0000259" key="8">
    <source>
        <dbReference type="Pfam" id="PF17404"/>
    </source>
</evidence>
<dbReference type="Gene3D" id="1.10.1410.10">
    <property type="match status" value="1"/>
</dbReference>
<accession>A0A251NBY3</accession>
<evidence type="ECO:0000256" key="5">
    <source>
        <dbReference type="RuleBase" id="RU364032"/>
    </source>
</evidence>
<dbReference type="AlphaFoldDB" id="A0A251NBY3"/>
<feature type="domain" description="Nrap protein" evidence="9">
    <location>
        <begin position="559"/>
        <end position="737"/>
    </location>
</feature>
<dbReference type="Gramene" id="ONH96838">
    <property type="protein sequence ID" value="ONH96838"/>
    <property type="gene ID" value="PRUPE_7G155300"/>
</dbReference>
<keyword evidence="4 5" id="KW-0539">Nucleus</keyword>
<evidence type="ECO:0000313" key="12">
    <source>
        <dbReference type="EMBL" id="ONH96838.1"/>
    </source>
</evidence>
<dbReference type="EMBL" id="CM007657">
    <property type="protein sequence ID" value="ONH96838.1"/>
    <property type="molecule type" value="Genomic_DNA"/>
</dbReference>
<gene>
    <name evidence="12" type="ORF">PRUPE_7G155300</name>
</gene>
<dbReference type="InterPro" id="IPR035370">
    <property type="entry name" value="Nrap_D5"/>
</dbReference>
<dbReference type="InterPro" id="IPR035082">
    <property type="entry name" value="Nrap_D1"/>
</dbReference>
<feature type="domain" description="Nrap protein" evidence="7">
    <location>
        <begin position="237"/>
        <end position="377"/>
    </location>
</feature>
<dbReference type="GO" id="GO:0032040">
    <property type="term" value="C:small-subunit processome"/>
    <property type="evidence" value="ECO:0000318"/>
    <property type="project" value="GO_Central"/>
</dbReference>
<reference evidence="12 13" key="1">
    <citation type="journal article" date="2013" name="Nat. Genet.">
        <title>The high-quality draft genome of peach (Prunus persica) identifies unique patterns of genetic diversity, domestication and genome evolution.</title>
        <authorList>
            <consortium name="International Peach Genome Initiative"/>
            <person name="Verde I."/>
            <person name="Abbott A.G."/>
            <person name="Scalabrin S."/>
            <person name="Jung S."/>
            <person name="Shu S."/>
            <person name="Marroni F."/>
            <person name="Zhebentyayeva T."/>
            <person name="Dettori M.T."/>
            <person name="Grimwood J."/>
            <person name="Cattonaro F."/>
            <person name="Zuccolo A."/>
            <person name="Rossini L."/>
            <person name="Jenkins J."/>
            <person name="Vendramin E."/>
            <person name="Meisel L.A."/>
            <person name="Decroocq V."/>
            <person name="Sosinski B."/>
            <person name="Prochnik S."/>
            <person name="Mitros T."/>
            <person name="Policriti A."/>
            <person name="Cipriani G."/>
            <person name="Dondini L."/>
            <person name="Ficklin S."/>
            <person name="Goodstein D.M."/>
            <person name="Xuan P."/>
            <person name="Del Fabbro C."/>
            <person name="Aramini V."/>
            <person name="Copetti D."/>
            <person name="Gonzalez S."/>
            <person name="Horner D.S."/>
            <person name="Falchi R."/>
            <person name="Lucas S."/>
            <person name="Mica E."/>
            <person name="Maldonado J."/>
            <person name="Lazzari B."/>
            <person name="Bielenberg D."/>
            <person name="Pirona R."/>
            <person name="Miculan M."/>
            <person name="Barakat A."/>
            <person name="Testolin R."/>
            <person name="Stella A."/>
            <person name="Tartarini S."/>
            <person name="Tonutti P."/>
            <person name="Arus P."/>
            <person name="Orellana A."/>
            <person name="Wells C."/>
            <person name="Main D."/>
            <person name="Vizzotto G."/>
            <person name="Silva H."/>
            <person name="Salamini F."/>
            <person name="Schmutz J."/>
            <person name="Morgante M."/>
            <person name="Rokhsar D.S."/>
        </authorList>
    </citation>
    <scope>NUCLEOTIDE SEQUENCE [LARGE SCALE GENOMIC DNA]</scope>
    <source>
        <strain evidence="13">cv. Nemared</strain>
    </source>
</reference>
<evidence type="ECO:0000259" key="6">
    <source>
        <dbReference type="Pfam" id="PF03813"/>
    </source>
</evidence>
<dbReference type="Pfam" id="PF17403">
    <property type="entry name" value="Nrap_D2"/>
    <property type="match status" value="1"/>
</dbReference>
<dbReference type="GO" id="GO:0032545">
    <property type="term" value="C:CURI complex"/>
    <property type="evidence" value="ECO:0000318"/>
    <property type="project" value="GO_Central"/>
</dbReference>
<dbReference type="Pfam" id="PF03813">
    <property type="entry name" value="Nrap"/>
    <property type="match status" value="1"/>
</dbReference>
<dbReference type="PANTHER" id="PTHR17972">
    <property type="entry name" value="NUCLEOLAR RNA-ASSOCIATED PROTEIN"/>
    <property type="match status" value="1"/>
</dbReference>
<dbReference type="InterPro" id="IPR035367">
    <property type="entry name" value="Nrap_D2"/>
</dbReference>
<dbReference type="InterPro" id="IPR035371">
    <property type="entry name" value="Nrap_D6"/>
</dbReference>
<sequence>MESVADTNSVDLKVTELLKEVQLDYSPAFTKEVDDAVSAIKGAIDKIPENLKVTADEAPGFVRDIGADKVEFEFKKPKSIAVGGSYALQCSVKPEVNVDLLVRLPKECFHEKDYLNYRYHAKRCLYLCVIKKFLMSSSLIQKVEWSTLQNEVRKPVLIVYPGMKLVEVPEFCIRIIPTAPSLFSIPKLHLNRNNVRALNQGGIPQATPKYNSSILEDMFIEDMEEFLKKTFLGWKELQEALMLLKVWARQRTPIYAYDCLNGFLISVILSYLADRDRIKKSMKAMHILRVTLNFIATSELWKHGLYFMPKGQNAIPKEKRLPLKESFPVVICSPSTNFNLAFRMTGVGFLELQDESALTLECIKKGRDCGFEEIFVTRVDYPAKYDHIIRLNLKGNSKVYASGFFLDDECWRLYEQKVHNVLIQGLSDRVKTVRVTWRNMLSECSIKDGLSTLNAEPLLIGISVSSLDKAFRIVNIGPDADNKEEALKFRKFWGEKAELRRFKDGKIAESTVWESDQWKRHIILKRISEYVLLRHLSVSKENIMHIVDQLDFSLLYGTEDPISSSGSLLGAFEILSKQLRLIEDIPLKVSTVQPLDSAFRFSSVFPPEPHPLANEKGTFLRLRSLPPSCIRPLEVMIQLEGSGNWPMDDVAIEKTKSAFLLKIGESLQNNWGMTCTATEDDVDVFVSGYAFRLKIWHERGLTLLRRETGNDQVKQVSNMDRELYFRSQHSSMINGLQGCYAAYGPVVRLAKRWVASHLFSACLVEEAIELLVAYIFLKPLPFNAPSSRITGFLRFLRLLADYDWTFSALVVDINNDLTPNDEKEISDNFMSSRKTYEENVQSVNPAMFLATAYDKASEAWTRFSPNSMELKRLMAYAGSSANLLTKLISEDHNDSYRWECLFKTPLNNYDAVILLHGDKLPYPQRLLFSSELNQGVHVARGNASKVFHPFLLPGDLNGNSEDLRNKLLVNFDPMRCFVGDVEKEYSNTFKLWYDSLGGDAVGITWGRYSSKKRGREEEAEEVKDPTDILKDVGKVGKGFVRGIYLLKAPRLIG</sequence>
<evidence type="ECO:0000259" key="9">
    <source>
        <dbReference type="Pfam" id="PF17405"/>
    </source>
</evidence>
<evidence type="ECO:0000313" key="13">
    <source>
        <dbReference type="Proteomes" id="UP000006882"/>
    </source>
</evidence>
<dbReference type="Pfam" id="PF17406">
    <property type="entry name" value="Nrap_D5"/>
    <property type="match status" value="1"/>
</dbReference>
<keyword evidence="13" id="KW-1185">Reference proteome</keyword>
<dbReference type="Pfam" id="PF17405">
    <property type="entry name" value="Nrap_D4"/>
    <property type="match status" value="1"/>
</dbReference>
<evidence type="ECO:0000256" key="4">
    <source>
        <dbReference type="ARBA" id="ARBA00023242"/>
    </source>
</evidence>
<name>A0A251NBY3_PRUPE</name>
<dbReference type="InterPro" id="IPR035368">
    <property type="entry name" value="Nrap_D3"/>
</dbReference>
<dbReference type="Proteomes" id="UP000006882">
    <property type="component" value="Chromosome G7"/>
</dbReference>
<organism evidence="12 13">
    <name type="scientific">Prunus persica</name>
    <name type="common">Peach</name>
    <name type="synonym">Amygdalus persica</name>
    <dbReference type="NCBI Taxonomy" id="3760"/>
    <lineage>
        <taxon>Eukaryota</taxon>
        <taxon>Viridiplantae</taxon>
        <taxon>Streptophyta</taxon>
        <taxon>Embryophyta</taxon>
        <taxon>Tracheophyta</taxon>
        <taxon>Spermatophyta</taxon>
        <taxon>Magnoliopsida</taxon>
        <taxon>eudicotyledons</taxon>
        <taxon>Gunneridae</taxon>
        <taxon>Pentapetalae</taxon>
        <taxon>rosids</taxon>
        <taxon>fabids</taxon>
        <taxon>Rosales</taxon>
        <taxon>Rosaceae</taxon>
        <taxon>Amygdaloideae</taxon>
        <taxon>Amygdaleae</taxon>
        <taxon>Prunus</taxon>
    </lineage>
</organism>
<evidence type="ECO:0000259" key="11">
    <source>
        <dbReference type="Pfam" id="PF17407"/>
    </source>
</evidence>
<evidence type="ECO:0000259" key="7">
    <source>
        <dbReference type="Pfam" id="PF17403"/>
    </source>
</evidence>
<dbReference type="STRING" id="3760.A0A251NBY3"/>
<dbReference type="OrthoDB" id="10251401at2759"/>
<dbReference type="InterPro" id="IPR035369">
    <property type="entry name" value="Nrap_D4"/>
</dbReference>